<evidence type="ECO:0000256" key="2">
    <source>
        <dbReference type="SAM" id="MobiDB-lite"/>
    </source>
</evidence>
<keyword evidence="1" id="KW-0479">Metal-binding</keyword>
<dbReference type="HOGENOM" id="CLU_577666_0_0_1"/>
<dbReference type="PROSITE" id="PS50157">
    <property type="entry name" value="ZINC_FINGER_C2H2_2"/>
    <property type="match status" value="1"/>
</dbReference>
<evidence type="ECO:0000259" key="3">
    <source>
        <dbReference type="PROSITE" id="PS50157"/>
    </source>
</evidence>
<accession>A0A0C3BGV2</accession>
<keyword evidence="1" id="KW-0863">Zinc-finger</keyword>
<evidence type="ECO:0000256" key="1">
    <source>
        <dbReference type="PROSITE-ProRule" id="PRU00042"/>
    </source>
</evidence>
<sequence>MASKIASMNDGLPTSSVLSPEEEILMNSLDDYDSDISEEFETEGRLFTVGDAHVSPDCEVYPSIRLDYDAMPKKDKEWYQRSHVRVQKQPALINFIKHFREAEQNNLACDQEVVRALPIYVPNAKDNERWQCPRSDCNVKKAKKNDIMKHIRNRDHIAPPMFPCRLGCGERFCQPHDRPRHEKKHLANTTKEQLRQQRGIANPPMTRYTHVDTPRVPSSRVAAPTHAALKRHNMKAPYYKAPSSCETSSQESIHQDEHPDSQTPPMQPYDAPLHQYDYANLVPHTPDFPLGANVTSTFEIGFSVDSSALTASAGGNPMGVLPYPHTGSPDGHNPIIYAHDPTIMPAAPGYLDYGGSQLAGAPPMIMYPGNVVHANQSNYNWEIYNCYVSPTQPVHLPPGGGLPAPTTLVAPHCPMNPTQEVYINRNVPHNAFPVHATRNTTMGVHGIGTPTERPFSWISTAEYKAPEAQITSG</sequence>
<reference evidence="5" key="2">
    <citation type="submission" date="2015-01" db="EMBL/GenBank/DDBJ databases">
        <title>Evolutionary Origins and Diversification of the Mycorrhizal Mutualists.</title>
        <authorList>
            <consortium name="DOE Joint Genome Institute"/>
            <consortium name="Mycorrhizal Genomics Consortium"/>
            <person name="Kohler A."/>
            <person name="Kuo A."/>
            <person name="Nagy L.G."/>
            <person name="Floudas D."/>
            <person name="Copeland A."/>
            <person name="Barry K.W."/>
            <person name="Cichocki N."/>
            <person name="Veneault-Fourrey C."/>
            <person name="LaButti K."/>
            <person name="Lindquist E.A."/>
            <person name="Lipzen A."/>
            <person name="Lundell T."/>
            <person name="Morin E."/>
            <person name="Murat C."/>
            <person name="Riley R."/>
            <person name="Ohm R."/>
            <person name="Sun H."/>
            <person name="Tunlid A."/>
            <person name="Henrissat B."/>
            <person name="Grigoriev I.V."/>
            <person name="Hibbett D.S."/>
            <person name="Martin F."/>
        </authorList>
    </citation>
    <scope>NUCLEOTIDE SEQUENCE [LARGE SCALE GENOMIC DNA]</scope>
    <source>
        <strain evidence="5">MAFF 305830</strain>
    </source>
</reference>
<keyword evidence="1" id="KW-0862">Zinc</keyword>
<reference evidence="4 5" key="1">
    <citation type="submission" date="2014-04" db="EMBL/GenBank/DDBJ databases">
        <authorList>
            <consortium name="DOE Joint Genome Institute"/>
            <person name="Kuo A."/>
            <person name="Zuccaro A."/>
            <person name="Kohler A."/>
            <person name="Nagy L.G."/>
            <person name="Floudas D."/>
            <person name="Copeland A."/>
            <person name="Barry K.W."/>
            <person name="Cichocki N."/>
            <person name="Veneault-Fourrey C."/>
            <person name="LaButti K."/>
            <person name="Lindquist E.A."/>
            <person name="Lipzen A."/>
            <person name="Lundell T."/>
            <person name="Morin E."/>
            <person name="Murat C."/>
            <person name="Sun H."/>
            <person name="Tunlid A."/>
            <person name="Henrissat B."/>
            <person name="Grigoriev I.V."/>
            <person name="Hibbett D.S."/>
            <person name="Martin F."/>
            <person name="Nordberg H.P."/>
            <person name="Cantor M.N."/>
            <person name="Hua S.X."/>
        </authorList>
    </citation>
    <scope>NUCLEOTIDE SEQUENCE [LARGE SCALE GENOMIC DNA]</scope>
    <source>
        <strain evidence="4 5">MAFF 305830</strain>
    </source>
</reference>
<name>A0A0C3BGV2_SERVB</name>
<feature type="region of interest" description="Disordered" evidence="2">
    <location>
        <begin position="179"/>
        <end position="220"/>
    </location>
</feature>
<dbReference type="Proteomes" id="UP000054097">
    <property type="component" value="Unassembled WGS sequence"/>
</dbReference>
<protein>
    <recommendedName>
        <fullName evidence="3">C2H2-type domain-containing protein</fullName>
    </recommendedName>
</protein>
<dbReference type="InterPro" id="IPR013087">
    <property type="entry name" value="Znf_C2H2_type"/>
</dbReference>
<evidence type="ECO:0000313" key="5">
    <source>
        <dbReference type="Proteomes" id="UP000054097"/>
    </source>
</evidence>
<keyword evidence="5" id="KW-1185">Reference proteome</keyword>
<evidence type="ECO:0000313" key="4">
    <source>
        <dbReference type="EMBL" id="KIM30681.1"/>
    </source>
</evidence>
<dbReference type="EMBL" id="KN824284">
    <property type="protein sequence ID" value="KIM30681.1"/>
    <property type="molecule type" value="Genomic_DNA"/>
</dbReference>
<dbReference type="AlphaFoldDB" id="A0A0C3BGV2"/>
<dbReference type="GO" id="GO:0008270">
    <property type="term" value="F:zinc ion binding"/>
    <property type="evidence" value="ECO:0007669"/>
    <property type="project" value="UniProtKB-KW"/>
</dbReference>
<feature type="domain" description="C2H2-type" evidence="3">
    <location>
        <begin position="162"/>
        <end position="190"/>
    </location>
</feature>
<proteinExistence type="predicted"/>
<feature type="region of interest" description="Disordered" evidence="2">
    <location>
        <begin position="239"/>
        <end position="272"/>
    </location>
</feature>
<gene>
    <name evidence="4" type="ORF">M408DRAFT_22142</name>
</gene>
<organism evidence="4 5">
    <name type="scientific">Serendipita vermifera MAFF 305830</name>
    <dbReference type="NCBI Taxonomy" id="933852"/>
    <lineage>
        <taxon>Eukaryota</taxon>
        <taxon>Fungi</taxon>
        <taxon>Dikarya</taxon>
        <taxon>Basidiomycota</taxon>
        <taxon>Agaricomycotina</taxon>
        <taxon>Agaricomycetes</taxon>
        <taxon>Sebacinales</taxon>
        <taxon>Serendipitaceae</taxon>
        <taxon>Serendipita</taxon>
    </lineage>
</organism>
<dbReference type="PROSITE" id="PS00028">
    <property type="entry name" value="ZINC_FINGER_C2H2_1"/>
    <property type="match status" value="1"/>
</dbReference>